<evidence type="ECO:0000313" key="2">
    <source>
        <dbReference type="EMBL" id="PSH63083.1"/>
    </source>
</evidence>
<dbReference type="AlphaFoldDB" id="A0A2P7B9E1"/>
<dbReference type="NCBIfam" id="NF004633">
    <property type="entry name" value="PRK05978.1"/>
    <property type="match status" value="1"/>
</dbReference>
<comment type="caution">
    <text evidence="2">The sequence shown here is derived from an EMBL/GenBank/DDBJ whole genome shotgun (WGS) entry which is preliminary data.</text>
</comment>
<evidence type="ECO:0000256" key="1">
    <source>
        <dbReference type="SAM" id="Phobius"/>
    </source>
</evidence>
<dbReference type="Pfam" id="PF06170">
    <property type="entry name" value="DUF983"/>
    <property type="match status" value="1"/>
</dbReference>
<sequence>MTVQIFGADTAPARPVRPVGQAMWRGFRSRCPHCGEGKLFRAFVKSVDHCAVCGEDYTHQQADDFPAYITITIVGHIVLGGFLAVETVFLLSNWAHLAIWVPLTILLSVALLQPVKGAIIGLQWANYMHGFGGEADELEPSDQ</sequence>
<feature type="transmembrane region" description="Helical" evidence="1">
    <location>
        <begin position="65"/>
        <end position="85"/>
    </location>
</feature>
<gene>
    <name evidence="2" type="ORF">CU103_16085</name>
</gene>
<dbReference type="EMBL" id="PGGM01000007">
    <property type="protein sequence ID" value="PSH63083.1"/>
    <property type="molecule type" value="Genomic_DNA"/>
</dbReference>
<dbReference type="OrthoDB" id="9799456at2"/>
<evidence type="ECO:0000313" key="3">
    <source>
        <dbReference type="Proteomes" id="UP000241764"/>
    </source>
</evidence>
<keyword evidence="1" id="KW-0812">Transmembrane</keyword>
<keyword evidence="1" id="KW-0472">Membrane</keyword>
<organism evidence="2 3">
    <name type="scientific">Phyllobacterium sophorae</name>
    <dbReference type="NCBI Taxonomy" id="1520277"/>
    <lineage>
        <taxon>Bacteria</taxon>
        <taxon>Pseudomonadati</taxon>
        <taxon>Pseudomonadota</taxon>
        <taxon>Alphaproteobacteria</taxon>
        <taxon>Hyphomicrobiales</taxon>
        <taxon>Phyllobacteriaceae</taxon>
        <taxon>Phyllobacterium</taxon>
    </lineage>
</organism>
<proteinExistence type="predicted"/>
<dbReference type="Proteomes" id="UP000241764">
    <property type="component" value="Unassembled WGS sequence"/>
</dbReference>
<dbReference type="InterPro" id="IPR009325">
    <property type="entry name" value="DUF983"/>
</dbReference>
<reference evidence="3" key="1">
    <citation type="submission" date="2017-11" db="EMBL/GenBank/DDBJ databases">
        <authorList>
            <person name="Kuznetsova I."/>
            <person name="Sazanova A."/>
            <person name="Chirak E."/>
            <person name="Safronova V."/>
            <person name="Willems A."/>
        </authorList>
    </citation>
    <scope>NUCLEOTIDE SEQUENCE [LARGE SCALE GENOMIC DNA]</scope>
    <source>
        <strain evidence="3">CCBAU 03422</strain>
    </source>
</reference>
<name>A0A2P7B9E1_9HYPH</name>
<accession>A0A2P7B9E1</accession>
<evidence type="ECO:0008006" key="4">
    <source>
        <dbReference type="Google" id="ProtNLM"/>
    </source>
</evidence>
<feature type="transmembrane region" description="Helical" evidence="1">
    <location>
        <begin position="91"/>
        <end position="112"/>
    </location>
</feature>
<keyword evidence="3" id="KW-1185">Reference proteome</keyword>
<keyword evidence="1" id="KW-1133">Transmembrane helix</keyword>
<protein>
    <recommendedName>
        <fullName evidence="4">DUF983 domain-containing protein</fullName>
    </recommendedName>
</protein>